<accession>A0ABS3ARD4</accession>
<keyword evidence="2" id="KW-0808">Transferase</keyword>
<dbReference type="EMBL" id="JAFITR010000104">
    <property type="protein sequence ID" value="MBN4067300.1"/>
    <property type="molecule type" value="Genomic_DNA"/>
</dbReference>
<feature type="domain" description="Sulfatase-modifying factor enzyme-like" evidence="6">
    <location>
        <begin position="960"/>
        <end position="1113"/>
    </location>
</feature>
<gene>
    <name evidence="7" type="ORF">JYU14_04375</name>
</gene>
<dbReference type="Pfam" id="PF03781">
    <property type="entry name" value="FGE-sulfatase"/>
    <property type="match status" value="2"/>
</dbReference>
<evidence type="ECO:0000256" key="2">
    <source>
        <dbReference type="ARBA" id="ARBA00022777"/>
    </source>
</evidence>
<dbReference type="SUPFAM" id="SSF56436">
    <property type="entry name" value="C-type lectin-like"/>
    <property type="match status" value="1"/>
</dbReference>
<sequence>MKTNSSIVWVFAFLCVLFFGSTEAQFFSDGRKFDEPGKIYKSEDPIEVKTQPGYTYIHIEGSDPNWEASLLNNIVVEHSPVMGTGDSIFFASKTKAGYHHVEAIPPEGMLNLELVGGVRTGFDYYIKSQGVTIFNKTVSKEEVDAIPVLPLPYGDFTLQVNALDYGSPDPILFSLYKEKPSETILFSLVEAIAPEGMLNLELVGEVRTGFDYFIKSQGVTIFDTTVSKEEVDAIPVLPLPYGDYTLQVNALDYGSPDPIIFSLYKEKPSETILFSLVDPAAHIKLMTTPPSVAMGKKAVLRKIDVDKQEVVWAKKIAITADDIAVEEGTYTVEFPYVDGYVIEDDQYVSRRFTLSPQGFPEMIVAEYFLDVTSLEVSYSADFPGNYLDGVLFALIDANGVQTAYPDGSRYEDEVGEDGVIVRKVVVPEIRSGNYTLIFSGANLAIPLQLPPPQQIVLRRDEPASADAHIRVPAASLAVTTNTPDLQLSEEQMPAMMLFDAKGRKIGESKTGVLAFSRLPIGDYTAQFFPLDDYNHPEPLAVNLVHNPEKPASYHADYFPKYGDLFVRYTTGKEGKRLERVRFWLIDHDGERRMVPEVPTCMMDLSLPACQFAVDKLMPGSYLLEPMIPNTDGLFEEPVVQDIDIAGGETRNLAVAIQLRYGSVYAEVDTTEIPENMHSNLGLKLVNASGKLVRESEDPSSTLKDLLPGEYLLSFADVGGFITPDSIPITLLPGEHRKTAAVAYQPISTTASSEDKRADNYFVHYFGRERDASKEAVEEGVEELLTWREPLELGQLLVNSNVSNFRFALRPEGDIEARQLISVEDHMLAMDLPVGNYIMEFYPLEGGEAIRYGGNFPDLIEVEVLAARPKRVNVFYQPTQGNLFVATNLADASFRVVEETDRGSLLIGMFKGEENEIPFTFGGSYLITFDPVLRYHTPESVTVGIVEDKRIVVQAMYIPKQELVKVVKGASVVGDTFGIGGRDEQPSRVVDIDEFSVGTYPVTNEQFALWLTQAVAQRTLLYFPKGPSRGIVKDRKDHVLFETIDADKDSQIIARNTSKGVEFIPVEGKEYHPVIEVSWYGAEAFCEDNGYRLSTEAEWEKAAGMVQTQQGRPLKKYLYGFGRDSVTAMLANYRGSWQEVSAVQTRPVGFYNGINLLSLDPVALEEMGTKPWLIDSEYGTEDARSPHGAYDMSGNAREWVFDWYDPDYYKTIESKDPRGPITGTAKITKGGSYRSTSYELRVASRVSLPPETTDAYTTFRVVKAK</sequence>
<keyword evidence="8" id="KW-1185">Reference proteome</keyword>
<keyword evidence="2" id="KW-0418">Kinase</keyword>
<feature type="domain" description="Sulfatase-modifying factor enzyme-like" evidence="6">
    <location>
        <begin position="1182"/>
        <end position="1262"/>
    </location>
</feature>
<dbReference type="InterPro" id="IPR051043">
    <property type="entry name" value="Sulfatase_Mod_Factor_Kinase"/>
</dbReference>
<proteinExistence type="predicted"/>
<comment type="catalytic activity">
    <reaction evidence="4">
        <text>L-seryl-[protein] + ATP = O-phospho-L-seryl-[protein] + ADP + H(+)</text>
        <dbReference type="Rhea" id="RHEA:17989"/>
        <dbReference type="Rhea" id="RHEA-COMP:9863"/>
        <dbReference type="Rhea" id="RHEA-COMP:11604"/>
        <dbReference type="ChEBI" id="CHEBI:15378"/>
        <dbReference type="ChEBI" id="CHEBI:29999"/>
        <dbReference type="ChEBI" id="CHEBI:30616"/>
        <dbReference type="ChEBI" id="CHEBI:83421"/>
        <dbReference type="ChEBI" id="CHEBI:456216"/>
        <dbReference type="EC" id="2.7.11.1"/>
    </reaction>
</comment>
<evidence type="ECO:0000256" key="5">
    <source>
        <dbReference type="SAM" id="SignalP"/>
    </source>
</evidence>
<organism evidence="7 8">
    <name type="scientific">Simkania negevensis</name>
    <dbReference type="NCBI Taxonomy" id="83561"/>
    <lineage>
        <taxon>Bacteria</taxon>
        <taxon>Pseudomonadati</taxon>
        <taxon>Chlamydiota</taxon>
        <taxon>Chlamydiia</taxon>
        <taxon>Parachlamydiales</taxon>
        <taxon>Simkaniaceae</taxon>
        <taxon>Simkania</taxon>
    </lineage>
</organism>
<evidence type="ECO:0000256" key="1">
    <source>
        <dbReference type="ARBA" id="ARBA00012513"/>
    </source>
</evidence>
<evidence type="ECO:0000259" key="6">
    <source>
        <dbReference type="Pfam" id="PF03781"/>
    </source>
</evidence>
<evidence type="ECO:0000313" key="7">
    <source>
        <dbReference type="EMBL" id="MBN4067300.1"/>
    </source>
</evidence>
<feature type="signal peptide" evidence="5">
    <location>
        <begin position="1"/>
        <end position="24"/>
    </location>
</feature>
<dbReference type="EC" id="2.7.11.1" evidence="1"/>
<dbReference type="InterPro" id="IPR005532">
    <property type="entry name" value="SUMF_dom"/>
</dbReference>
<name>A0ABS3ARD4_9BACT</name>
<comment type="catalytic activity">
    <reaction evidence="3">
        <text>L-threonyl-[protein] + ATP = O-phospho-L-threonyl-[protein] + ADP + H(+)</text>
        <dbReference type="Rhea" id="RHEA:46608"/>
        <dbReference type="Rhea" id="RHEA-COMP:11060"/>
        <dbReference type="Rhea" id="RHEA-COMP:11605"/>
        <dbReference type="ChEBI" id="CHEBI:15378"/>
        <dbReference type="ChEBI" id="CHEBI:30013"/>
        <dbReference type="ChEBI" id="CHEBI:30616"/>
        <dbReference type="ChEBI" id="CHEBI:61977"/>
        <dbReference type="ChEBI" id="CHEBI:456216"/>
        <dbReference type="EC" id="2.7.11.1"/>
    </reaction>
</comment>
<reference evidence="7 8" key="1">
    <citation type="submission" date="2021-02" db="EMBL/GenBank/DDBJ databases">
        <title>Activity-based single-cell genomes from oceanic crustal fluid captures similar information to metagenomic and metatranscriptomic surveys with orders of magnitude less sampling.</title>
        <authorList>
            <person name="D'Angelo T.S."/>
            <person name="Orcutt B.N."/>
        </authorList>
    </citation>
    <scope>NUCLEOTIDE SEQUENCE [LARGE SCALE GENOMIC DNA]</scope>
    <source>
        <strain evidence="7">AH-315-G07</strain>
    </source>
</reference>
<dbReference type="InterPro" id="IPR016187">
    <property type="entry name" value="CTDL_fold"/>
</dbReference>
<dbReference type="InterPro" id="IPR042095">
    <property type="entry name" value="SUMF_sf"/>
</dbReference>
<feature type="chain" id="PRO_5046936427" description="non-specific serine/threonine protein kinase" evidence="5">
    <location>
        <begin position="25"/>
        <end position="1264"/>
    </location>
</feature>
<dbReference type="Gene3D" id="3.90.1580.10">
    <property type="entry name" value="paralog of FGE (formylglycine-generating enzyme)"/>
    <property type="match status" value="1"/>
</dbReference>
<protein>
    <recommendedName>
        <fullName evidence="1">non-specific serine/threonine protein kinase</fullName>
        <ecNumber evidence="1">2.7.11.1</ecNumber>
    </recommendedName>
</protein>
<evidence type="ECO:0000256" key="3">
    <source>
        <dbReference type="ARBA" id="ARBA00047899"/>
    </source>
</evidence>
<evidence type="ECO:0000256" key="4">
    <source>
        <dbReference type="ARBA" id="ARBA00048679"/>
    </source>
</evidence>
<dbReference type="Proteomes" id="UP000722121">
    <property type="component" value="Unassembled WGS sequence"/>
</dbReference>
<keyword evidence="5" id="KW-0732">Signal</keyword>
<dbReference type="PANTHER" id="PTHR23150:SF19">
    <property type="entry name" value="FORMYLGLYCINE-GENERATING ENZYME"/>
    <property type="match status" value="1"/>
</dbReference>
<comment type="caution">
    <text evidence="7">The sequence shown here is derived from an EMBL/GenBank/DDBJ whole genome shotgun (WGS) entry which is preliminary data.</text>
</comment>
<evidence type="ECO:0000313" key="8">
    <source>
        <dbReference type="Proteomes" id="UP000722121"/>
    </source>
</evidence>
<dbReference type="PANTHER" id="PTHR23150">
    <property type="entry name" value="SULFATASE MODIFYING FACTOR 1, 2"/>
    <property type="match status" value="1"/>
</dbReference>